<name>F9XHM5_ZYMTI</name>
<dbReference type="HOGENOM" id="CLU_1416200_0_0_1"/>
<dbReference type="KEGG" id="ztr:MYCGRDRAFT_95157"/>
<accession>F9XHM5</accession>
<dbReference type="VEuPathDB" id="FungiDB:ZTRI_8.356"/>
<dbReference type="Proteomes" id="UP000008062">
    <property type="component" value="Chromosome 8"/>
</dbReference>
<dbReference type="RefSeq" id="XP_003850029.1">
    <property type="nucleotide sequence ID" value="XM_003849981.1"/>
</dbReference>
<reference evidence="1 2" key="1">
    <citation type="journal article" date="2011" name="PLoS Genet.">
        <title>Finished genome of the fungal wheat pathogen Mycosphaerella graminicola reveals dispensome structure, chromosome plasticity, and stealth pathogenesis.</title>
        <authorList>
            <person name="Goodwin S.B."/>
            <person name="Ben M'barek S."/>
            <person name="Dhillon B."/>
            <person name="Wittenberg A.H.J."/>
            <person name="Crane C.F."/>
            <person name="Hane J.K."/>
            <person name="Foster A.J."/>
            <person name="Van der Lee T.A.J."/>
            <person name="Grimwood J."/>
            <person name="Aerts A."/>
            <person name="Antoniw J."/>
            <person name="Bailey A."/>
            <person name="Bluhm B."/>
            <person name="Bowler J."/>
            <person name="Bristow J."/>
            <person name="van der Burgt A."/>
            <person name="Canto-Canche B."/>
            <person name="Churchill A.C.L."/>
            <person name="Conde-Ferraez L."/>
            <person name="Cools H.J."/>
            <person name="Coutinho P.M."/>
            <person name="Csukai M."/>
            <person name="Dehal P."/>
            <person name="De Wit P."/>
            <person name="Donzelli B."/>
            <person name="van de Geest H.C."/>
            <person name="van Ham R.C.H.J."/>
            <person name="Hammond-Kosack K.E."/>
            <person name="Henrissat B."/>
            <person name="Kilian A."/>
            <person name="Kobayashi A.K."/>
            <person name="Koopmann E."/>
            <person name="Kourmpetis Y."/>
            <person name="Kuzniar A."/>
            <person name="Lindquist E."/>
            <person name="Lombard V."/>
            <person name="Maliepaard C."/>
            <person name="Martins N."/>
            <person name="Mehrabi R."/>
            <person name="Nap J.P.H."/>
            <person name="Ponomarenko A."/>
            <person name="Rudd J.J."/>
            <person name="Salamov A."/>
            <person name="Schmutz J."/>
            <person name="Schouten H.J."/>
            <person name="Shapiro H."/>
            <person name="Stergiopoulos I."/>
            <person name="Torriani S.F.F."/>
            <person name="Tu H."/>
            <person name="de Vries R.P."/>
            <person name="Waalwijk C."/>
            <person name="Ware S.B."/>
            <person name="Wiebenga A."/>
            <person name="Zwiers L.-H."/>
            <person name="Oliver R.P."/>
            <person name="Grigoriev I.V."/>
            <person name="Kema G.H.J."/>
        </authorList>
    </citation>
    <scope>NUCLEOTIDE SEQUENCE [LARGE SCALE GENOMIC DNA]</scope>
    <source>
        <strain evidence="2">CBS 115943 / IPO323</strain>
    </source>
</reference>
<dbReference type="EMBL" id="CM001203">
    <property type="protein sequence ID" value="EGP85005.1"/>
    <property type="molecule type" value="Genomic_DNA"/>
</dbReference>
<evidence type="ECO:0000313" key="1">
    <source>
        <dbReference type="EMBL" id="EGP85005.1"/>
    </source>
</evidence>
<keyword evidence="2" id="KW-1185">Reference proteome</keyword>
<dbReference type="AlphaFoldDB" id="F9XHM5"/>
<dbReference type="GeneID" id="13394895"/>
<evidence type="ECO:0000313" key="2">
    <source>
        <dbReference type="Proteomes" id="UP000008062"/>
    </source>
</evidence>
<dbReference type="InParanoid" id="F9XHM5"/>
<protein>
    <submittedName>
        <fullName evidence="1">Uncharacterized protein</fullName>
    </submittedName>
</protein>
<organism evidence="1 2">
    <name type="scientific">Zymoseptoria tritici (strain CBS 115943 / IPO323)</name>
    <name type="common">Speckled leaf blotch fungus</name>
    <name type="synonym">Septoria tritici</name>
    <dbReference type="NCBI Taxonomy" id="336722"/>
    <lineage>
        <taxon>Eukaryota</taxon>
        <taxon>Fungi</taxon>
        <taxon>Dikarya</taxon>
        <taxon>Ascomycota</taxon>
        <taxon>Pezizomycotina</taxon>
        <taxon>Dothideomycetes</taxon>
        <taxon>Dothideomycetidae</taxon>
        <taxon>Mycosphaerellales</taxon>
        <taxon>Mycosphaerellaceae</taxon>
        <taxon>Zymoseptoria</taxon>
    </lineage>
</organism>
<proteinExistence type="predicted"/>
<sequence>MNANQRGNDVHMVQKTSASNGLASTYAPRTWSAQEKVRTRSHRIFVQKMQMHVCHIYDLVIKLPQQFGATICAGLATLVRQLFLLHIPNHSRTSAPVGGYGYPEAVNGRPWLVTEVAAERVAALPVLHKFLASKLYGDDISEEFAQTLEVDQTSSKLLLPWDVLLGHKTRCGNVIRYARASWLIESQHPIDF</sequence>
<gene>
    <name evidence="1" type="ORF">MYCGRDRAFT_95157</name>
</gene>